<dbReference type="InterPro" id="IPR037185">
    <property type="entry name" value="EmrE-like"/>
</dbReference>
<reference evidence="8" key="2">
    <citation type="submission" date="2023-01" db="EMBL/GenBank/DDBJ databases">
        <authorList>
            <person name="Sun Q."/>
            <person name="Evtushenko L."/>
        </authorList>
    </citation>
    <scope>NUCLEOTIDE SEQUENCE</scope>
    <source>
        <strain evidence="8">VKM B-1513</strain>
    </source>
</reference>
<feature type="transmembrane region" description="Helical" evidence="6">
    <location>
        <begin position="35"/>
        <end position="54"/>
    </location>
</feature>
<comment type="subcellular location">
    <subcellularLocation>
        <location evidence="1">Membrane</location>
        <topology evidence="1">Multi-pass membrane protein</topology>
    </subcellularLocation>
</comment>
<comment type="caution">
    <text evidence="8">The sequence shown here is derived from an EMBL/GenBank/DDBJ whole genome shotgun (WGS) entry which is preliminary data.</text>
</comment>
<feature type="transmembrane region" description="Helical" evidence="6">
    <location>
        <begin position="66"/>
        <end position="87"/>
    </location>
</feature>
<keyword evidence="5 6" id="KW-0472">Membrane</keyword>
<evidence type="ECO:0000256" key="6">
    <source>
        <dbReference type="SAM" id="Phobius"/>
    </source>
</evidence>
<dbReference type="EMBL" id="BSFE01000001">
    <property type="protein sequence ID" value="GLK50768.1"/>
    <property type="molecule type" value="Genomic_DNA"/>
</dbReference>
<feature type="transmembrane region" description="Helical" evidence="6">
    <location>
        <begin position="7"/>
        <end position="29"/>
    </location>
</feature>
<feature type="transmembrane region" description="Helical" evidence="6">
    <location>
        <begin position="264"/>
        <end position="282"/>
    </location>
</feature>
<sequence length="303" mass="31807">MREAYRGWASGFAGMLIFSGSMPATRIAVSGFDPLFLTAMRGSIAGVLGLLLLVVLRERRPARGDLLPLAATAAGVVIGFPLLSALALERVDAARSLVFLGLLPLITAIFGFLRAGERPHPVFWIFSGLGAALVAGFALGRGGSSDLIADGMMMAGLILCGMAYAEGARLSRHLGGWQVISWALVLALPAMLAISLFTAPASFDGIALPVWLSVGYVSVFSMLIGFIFWYRGLAQGGIAAVSQLQLLMPFFGLMLAALLLHEQISGAMIATAAGIVLCVAGAKHFSRPGSRSAAAFTRLRRRA</sequence>
<dbReference type="Pfam" id="PF00892">
    <property type="entry name" value="EamA"/>
    <property type="match status" value="2"/>
</dbReference>
<comment type="similarity">
    <text evidence="2">Belongs to the EamA transporter family.</text>
</comment>
<dbReference type="InterPro" id="IPR000620">
    <property type="entry name" value="EamA_dom"/>
</dbReference>
<feature type="transmembrane region" description="Helical" evidence="6">
    <location>
        <begin position="147"/>
        <end position="165"/>
    </location>
</feature>
<name>A0A9W6IIX8_9PROT</name>
<evidence type="ECO:0000259" key="7">
    <source>
        <dbReference type="Pfam" id="PF00892"/>
    </source>
</evidence>
<evidence type="ECO:0000313" key="8">
    <source>
        <dbReference type="EMBL" id="GLK50768.1"/>
    </source>
</evidence>
<accession>A0A9W6IIX8</accession>
<protein>
    <submittedName>
        <fullName evidence="8">Transporter</fullName>
    </submittedName>
</protein>
<keyword evidence="3 6" id="KW-0812">Transmembrane</keyword>
<dbReference type="PANTHER" id="PTHR32322">
    <property type="entry name" value="INNER MEMBRANE TRANSPORTER"/>
    <property type="match status" value="1"/>
</dbReference>
<keyword evidence="4 6" id="KW-1133">Transmembrane helix</keyword>
<keyword evidence="9" id="KW-1185">Reference proteome</keyword>
<evidence type="ECO:0000256" key="2">
    <source>
        <dbReference type="ARBA" id="ARBA00007362"/>
    </source>
</evidence>
<evidence type="ECO:0000313" key="9">
    <source>
        <dbReference type="Proteomes" id="UP001143486"/>
    </source>
</evidence>
<dbReference type="AlphaFoldDB" id="A0A9W6IIX8"/>
<reference evidence="8" key="1">
    <citation type="journal article" date="2014" name="Int. J. Syst. Evol. Microbiol.">
        <title>Complete genome sequence of Corynebacterium casei LMG S-19264T (=DSM 44701T), isolated from a smear-ripened cheese.</title>
        <authorList>
            <consortium name="US DOE Joint Genome Institute (JGI-PGF)"/>
            <person name="Walter F."/>
            <person name="Albersmeier A."/>
            <person name="Kalinowski J."/>
            <person name="Ruckert C."/>
        </authorList>
    </citation>
    <scope>NUCLEOTIDE SEQUENCE</scope>
    <source>
        <strain evidence="8">VKM B-1513</strain>
    </source>
</reference>
<feature type="domain" description="EamA" evidence="7">
    <location>
        <begin position="11"/>
        <end position="132"/>
    </location>
</feature>
<feature type="transmembrane region" description="Helical" evidence="6">
    <location>
        <begin position="237"/>
        <end position="258"/>
    </location>
</feature>
<dbReference type="Proteomes" id="UP001143486">
    <property type="component" value="Unassembled WGS sequence"/>
</dbReference>
<feature type="transmembrane region" description="Helical" evidence="6">
    <location>
        <begin position="210"/>
        <end position="230"/>
    </location>
</feature>
<dbReference type="PANTHER" id="PTHR32322:SF2">
    <property type="entry name" value="EAMA DOMAIN-CONTAINING PROTEIN"/>
    <property type="match status" value="1"/>
</dbReference>
<dbReference type="RefSeq" id="WP_271185166.1">
    <property type="nucleotide sequence ID" value="NZ_BSFE01000001.1"/>
</dbReference>
<evidence type="ECO:0000256" key="5">
    <source>
        <dbReference type="ARBA" id="ARBA00023136"/>
    </source>
</evidence>
<evidence type="ECO:0000256" key="3">
    <source>
        <dbReference type="ARBA" id="ARBA00022692"/>
    </source>
</evidence>
<feature type="transmembrane region" description="Helical" evidence="6">
    <location>
        <begin position="93"/>
        <end position="113"/>
    </location>
</feature>
<evidence type="ECO:0000256" key="4">
    <source>
        <dbReference type="ARBA" id="ARBA00022989"/>
    </source>
</evidence>
<dbReference type="InterPro" id="IPR050638">
    <property type="entry name" value="AA-Vitamin_Transporters"/>
</dbReference>
<dbReference type="SUPFAM" id="SSF103481">
    <property type="entry name" value="Multidrug resistance efflux transporter EmrE"/>
    <property type="match status" value="2"/>
</dbReference>
<feature type="transmembrane region" description="Helical" evidence="6">
    <location>
        <begin position="177"/>
        <end position="198"/>
    </location>
</feature>
<feature type="transmembrane region" description="Helical" evidence="6">
    <location>
        <begin position="122"/>
        <end position="141"/>
    </location>
</feature>
<dbReference type="GO" id="GO:0016020">
    <property type="term" value="C:membrane"/>
    <property type="evidence" value="ECO:0007669"/>
    <property type="project" value="UniProtKB-SubCell"/>
</dbReference>
<feature type="domain" description="EamA" evidence="7">
    <location>
        <begin position="149"/>
        <end position="281"/>
    </location>
</feature>
<organism evidence="8 9">
    <name type="scientific">Maricaulis virginensis</name>
    <dbReference type="NCBI Taxonomy" id="144022"/>
    <lineage>
        <taxon>Bacteria</taxon>
        <taxon>Pseudomonadati</taxon>
        <taxon>Pseudomonadota</taxon>
        <taxon>Alphaproteobacteria</taxon>
        <taxon>Maricaulales</taxon>
        <taxon>Maricaulaceae</taxon>
        <taxon>Maricaulis</taxon>
    </lineage>
</organism>
<proteinExistence type="inferred from homology"/>
<evidence type="ECO:0000256" key="1">
    <source>
        <dbReference type="ARBA" id="ARBA00004141"/>
    </source>
</evidence>
<gene>
    <name evidence="8" type="ORF">GCM10017621_02760</name>
</gene>